<keyword evidence="1" id="KW-0378">Hydrolase</keyword>
<dbReference type="GO" id="GO:0016289">
    <property type="term" value="F:acyl-CoA hydrolase activity"/>
    <property type="evidence" value="ECO:0007669"/>
    <property type="project" value="UniProtKB-ARBA"/>
</dbReference>
<gene>
    <name evidence="3" type="ORF">FRZ44_52730</name>
</gene>
<dbReference type="Proteomes" id="UP000326202">
    <property type="component" value="Chromosome"/>
</dbReference>
<sequence>MTRKQWNLENILPHVATHLPLAALFGMEIVAADPRHSRVRLVGNEHIRRPGGSIAGPVLFAMADVATYALTLALRHEETAVTSSLLMNFLRPAFAPPLIAEAVPLRAGKSLLTYDIRIWSEADGPDRLIAQATATWVAAPGTAWS</sequence>
<evidence type="ECO:0000259" key="2">
    <source>
        <dbReference type="Pfam" id="PF03061"/>
    </source>
</evidence>
<reference evidence="3 4" key="1">
    <citation type="submission" date="2019-08" db="EMBL/GenBank/DDBJ databases">
        <title>Hyperibacter terrae gen. nov., sp. nov. and Hyperibacter viscosus sp. nov., two new members in the family Rhodospirillaceae isolated from the rhizosphere of Hypericum perforatum.</title>
        <authorList>
            <person name="Noviana Z."/>
        </authorList>
    </citation>
    <scope>NUCLEOTIDE SEQUENCE [LARGE SCALE GENOMIC DNA]</scope>
    <source>
        <strain evidence="3 4">R5913</strain>
    </source>
</reference>
<accession>A0A5J6MR15</accession>
<organism evidence="3 4">
    <name type="scientific">Hypericibacter terrae</name>
    <dbReference type="NCBI Taxonomy" id="2602015"/>
    <lineage>
        <taxon>Bacteria</taxon>
        <taxon>Pseudomonadati</taxon>
        <taxon>Pseudomonadota</taxon>
        <taxon>Alphaproteobacteria</taxon>
        <taxon>Rhodospirillales</taxon>
        <taxon>Dongiaceae</taxon>
        <taxon>Hypericibacter</taxon>
    </lineage>
</organism>
<proteinExistence type="predicted"/>
<feature type="domain" description="Thioesterase" evidence="2">
    <location>
        <begin position="52"/>
        <end position="123"/>
    </location>
</feature>
<evidence type="ECO:0000313" key="4">
    <source>
        <dbReference type="Proteomes" id="UP000326202"/>
    </source>
</evidence>
<evidence type="ECO:0000313" key="3">
    <source>
        <dbReference type="EMBL" id="QEX19958.1"/>
    </source>
</evidence>
<dbReference type="KEGG" id="htq:FRZ44_52730"/>
<dbReference type="InterPro" id="IPR029069">
    <property type="entry name" value="HotDog_dom_sf"/>
</dbReference>
<dbReference type="Gene3D" id="3.10.129.10">
    <property type="entry name" value="Hotdog Thioesterase"/>
    <property type="match status" value="1"/>
</dbReference>
<dbReference type="EMBL" id="CP042906">
    <property type="protein sequence ID" value="QEX19958.1"/>
    <property type="molecule type" value="Genomic_DNA"/>
</dbReference>
<dbReference type="SUPFAM" id="SSF54637">
    <property type="entry name" value="Thioesterase/thiol ester dehydrase-isomerase"/>
    <property type="match status" value="1"/>
</dbReference>
<evidence type="ECO:0000256" key="1">
    <source>
        <dbReference type="ARBA" id="ARBA00022801"/>
    </source>
</evidence>
<dbReference type="Pfam" id="PF03061">
    <property type="entry name" value="4HBT"/>
    <property type="match status" value="1"/>
</dbReference>
<name>A0A5J6MR15_9PROT</name>
<dbReference type="CDD" id="cd03443">
    <property type="entry name" value="PaaI_thioesterase"/>
    <property type="match status" value="1"/>
</dbReference>
<dbReference type="RefSeq" id="WP_191908309.1">
    <property type="nucleotide sequence ID" value="NZ_CP042906.1"/>
</dbReference>
<protein>
    <recommendedName>
        <fullName evidence="2">Thioesterase domain-containing protein</fullName>
    </recommendedName>
</protein>
<dbReference type="AlphaFoldDB" id="A0A5J6MR15"/>
<dbReference type="InterPro" id="IPR003736">
    <property type="entry name" value="PAAI_dom"/>
</dbReference>
<dbReference type="NCBIfam" id="TIGR00369">
    <property type="entry name" value="unchar_dom_1"/>
    <property type="match status" value="1"/>
</dbReference>
<keyword evidence="4" id="KW-1185">Reference proteome</keyword>
<dbReference type="InterPro" id="IPR006683">
    <property type="entry name" value="Thioestr_dom"/>
</dbReference>